<dbReference type="InterPro" id="IPR019044">
    <property type="entry name" value="Restrct_endonuc_II_HindVP"/>
</dbReference>
<dbReference type="EC" id="3.1.21.-" evidence="1"/>
<keyword evidence="1" id="KW-0378">Hydrolase</keyword>
<name>A0ABU5U8J6_9CYAN</name>
<evidence type="ECO:0000313" key="1">
    <source>
        <dbReference type="EMBL" id="MEA5579845.1"/>
    </source>
</evidence>
<organism evidence="1 2">
    <name type="scientific">Nodularia harveyana UHCC-0300</name>
    <dbReference type="NCBI Taxonomy" id="2974287"/>
    <lineage>
        <taxon>Bacteria</taxon>
        <taxon>Bacillati</taxon>
        <taxon>Cyanobacteriota</taxon>
        <taxon>Cyanophyceae</taxon>
        <taxon>Nostocales</taxon>
        <taxon>Nodulariaceae</taxon>
        <taxon>Nodularia</taxon>
    </lineage>
</organism>
<dbReference type="GO" id="GO:0016787">
    <property type="term" value="F:hydrolase activity"/>
    <property type="evidence" value="ECO:0007669"/>
    <property type="project" value="UniProtKB-KW"/>
</dbReference>
<keyword evidence="1" id="KW-0255">Endonuclease</keyword>
<keyword evidence="1" id="KW-0540">Nuclease</keyword>
<keyword evidence="2" id="KW-1185">Reference proteome</keyword>
<accession>A0ABU5U8J6</accession>
<sequence>MSSDYINIAQTNLMNPQKIEASLFGLNHSNRDFSQRESWGKNQFNNSFPISLACYMYSQGLRLNYLTLDEQLKIKHEKIDVSEILGTSPLSPNLFFSFESDYVPYRKIVTGKLPRVDLVTHDMNRDNACLGRMEIKLTALPDSSTYKLPDNQYGCEIVIRPDTIVYLALSIAYEFQNSRDKLLNYLHPVCSEIEDWLSIRQVLPVISPLVECLDKLLADNLELQSPLVMQPIWKTVGKTSKLYQNCLDIFVWSNFGFTRLFFDICKRLATEETIQRPMRSVVWLTKMLYEFALDGKVNHKLVIDTLTYNTKNDKAFALSGSKTRPYMICDNLIKPRISKEEINNIILGGGQNFLSPERRFDAIILSNPEIFDAKLKDV</sequence>
<dbReference type="Pfam" id="PF09519">
    <property type="entry name" value="RE_HindVP"/>
    <property type="match status" value="1"/>
</dbReference>
<dbReference type="Proteomes" id="UP001302120">
    <property type="component" value="Unassembled WGS sequence"/>
</dbReference>
<proteinExistence type="predicted"/>
<reference evidence="1 2" key="1">
    <citation type="submission" date="2023-12" db="EMBL/GenBank/DDBJ databases">
        <title>Baltic Sea Cyanobacteria.</title>
        <authorList>
            <person name="Delbaje E."/>
            <person name="Fewer D.P."/>
            <person name="Shishido T.K."/>
        </authorList>
    </citation>
    <scope>NUCLEOTIDE SEQUENCE [LARGE SCALE GENOMIC DNA]</scope>
    <source>
        <strain evidence="1 2">UHCC-0300</strain>
    </source>
</reference>
<evidence type="ECO:0000313" key="2">
    <source>
        <dbReference type="Proteomes" id="UP001302120"/>
    </source>
</evidence>
<protein>
    <submittedName>
        <fullName evidence="1">HindVP family restriction endonuclease</fullName>
        <ecNumber evidence="1">3.1.21.-</ecNumber>
    </submittedName>
</protein>
<dbReference type="GO" id="GO:0004519">
    <property type="term" value="F:endonuclease activity"/>
    <property type="evidence" value="ECO:0007669"/>
    <property type="project" value="UniProtKB-KW"/>
</dbReference>
<comment type="caution">
    <text evidence="1">The sequence shown here is derived from an EMBL/GenBank/DDBJ whole genome shotgun (WGS) entry which is preliminary data.</text>
</comment>
<gene>
    <name evidence="1" type="ORF">VB620_00640</name>
</gene>
<dbReference type="EMBL" id="JAYGHG010000001">
    <property type="protein sequence ID" value="MEA5579845.1"/>
    <property type="molecule type" value="Genomic_DNA"/>
</dbReference>